<reference evidence="2 3" key="1">
    <citation type="submission" date="2016-11" db="EMBL/GenBank/DDBJ databases">
        <title>Trade-off between light-utilization and light-protection in marine flavobacteria.</title>
        <authorList>
            <person name="Kumagai Y."/>
        </authorList>
    </citation>
    <scope>NUCLEOTIDE SEQUENCE [LARGE SCALE GENOMIC DNA]</scope>
    <source>
        <strain evidence="2 3">NBRC 107741</strain>
    </source>
</reference>
<name>A0A2S7KNV0_9FLAO</name>
<keyword evidence="1" id="KW-0732">Signal</keyword>
<dbReference type="RefSeq" id="WP_104812221.1">
    <property type="nucleotide sequence ID" value="NZ_MQUB01000001.1"/>
</dbReference>
<sequence>MRRPFNALMLLLMVPAMVLATGGKLKGKYTKEKKLNKEYTVNTNASLTVSNSYGNIDVVSWNENRTVIEVVIKTNGNNEEKVQKKLDDIDVEFSGNASGVSARTVFNGKKKGWNWWGNNNNNVSMEINYTIKVPVTNSVDLSNDYGPINLNRIEGRAEISCDYGQLNIGELMGDNNDLNFDYTKNSTIGYMKTGSINADYSNFTLERTEALDLNADYTKSEVMEVHTLDYSCDYGKLTVGEVTNMDGSGDYIPLRIGKLNGDLTVSADYGSISVDRVTSSGGDINIESDYAGIKIGFESGYSFDFDLDLRYASLKGEELVEMQHTHKENSRKTYKGYHGTKGSGNTIYVNSEYGGVTLKKY</sequence>
<comment type="caution">
    <text evidence="2">The sequence shown here is derived from an EMBL/GenBank/DDBJ whole genome shotgun (WGS) entry which is preliminary data.</text>
</comment>
<organism evidence="2 3">
    <name type="scientific">Aureitalea marina</name>
    <dbReference type="NCBI Taxonomy" id="930804"/>
    <lineage>
        <taxon>Bacteria</taxon>
        <taxon>Pseudomonadati</taxon>
        <taxon>Bacteroidota</taxon>
        <taxon>Flavobacteriia</taxon>
        <taxon>Flavobacteriales</taxon>
        <taxon>Flavobacteriaceae</taxon>
        <taxon>Aureitalea</taxon>
    </lineage>
</organism>
<dbReference type="OrthoDB" id="1117657at2"/>
<evidence type="ECO:0000313" key="3">
    <source>
        <dbReference type="Proteomes" id="UP000239800"/>
    </source>
</evidence>
<proteinExistence type="predicted"/>
<keyword evidence="3" id="KW-1185">Reference proteome</keyword>
<gene>
    <name evidence="2" type="ORF">BST85_04815</name>
</gene>
<dbReference type="Proteomes" id="UP000239800">
    <property type="component" value="Unassembled WGS sequence"/>
</dbReference>
<protein>
    <recommendedName>
        <fullName evidence="4">Adhesin domain-containing protein</fullName>
    </recommendedName>
</protein>
<dbReference type="AlphaFoldDB" id="A0A2S7KNV0"/>
<evidence type="ECO:0000256" key="1">
    <source>
        <dbReference type="SAM" id="SignalP"/>
    </source>
</evidence>
<evidence type="ECO:0000313" key="2">
    <source>
        <dbReference type="EMBL" id="PQB04295.1"/>
    </source>
</evidence>
<feature type="signal peptide" evidence="1">
    <location>
        <begin position="1"/>
        <end position="20"/>
    </location>
</feature>
<evidence type="ECO:0008006" key="4">
    <source>
        <dbReference type="Google" id="ProtNLM"/>
    </source>
</evidence>
<accession>A0A2S7KNV0</accession>
<feature type="chain" id="PRO_5015621277" description="Adhesin domain-containing protein" evidence="1">
    <location>
        <begin position="21"/>
        <end position="361"/>
    </location>
</feature>
<dbReference type="EMBL" id="MQUB01000001">
    <property type="protein sequence ID" value="PQB04295.1"/>
    <property type="molecule type" value="Genomic_DNA"/>
</dbReference>